<feature type="region of interest" description="Disordered" evidence="1">
    <location>
        <begin position="165"/>
        <end position="202"/>
    </location>
</feature>
<feature type="chain" id="PRO_5038806418" description="Carbohydrate esterase 2 N-terminal domain-containing protein" evidence="2">
    <location>
        <begin position="28"/>
        <end position="279"/>
    </location>
</feature>
<keyword evidence="2" id="KW-0732">Signal</keyword>
<comment type="caution">
    <text evidence="4">The sequence shown here is derived from an EMBL/GenBank/DDBJ whole genome shotgun (WGS) entry which is preliminary data.</text>
</comment>
<dbReference type="OrthoDB" id="1937631at2"/>
<organism evidence="4 5">
    <name type="scientific">Paenibacillus terrae</name>
    <dbReference type="NCBI Taxonomy" id="159743"/>
    <lineage>
        <taxon>Bacteria</taxon>
        <taxon>Bacillati</taxon>
        <taxon>Bacillota</taxon>
        <taxon>Bacilli</taxon>
        <taxon>Bacillales</taxon>
        <taxon>Paenibacillaceae</taxon>
        <taxon>Paenibacillus</taxon>
    </lineage>
</organism>
<dbReference type="Proteomes" id="UP000032534">
    <property type="component" value="Unassembled WGS sequence"/>
</dbReference>
<feature type="domain" description="Carbohydrate esterase 2 N-terminal" evidence="3">
    <location>
        <begin position="73"/>
        <end position="146"/>
    </location>
</feature>
<proteinExistence type="predicted"/>
<accession>A0A0D7WZE7</accession>
<dbReference type="RefSeq" id="WP_044647163.1">
    <property type="nucleotide sequence ID" value="NZ_JTHP01000033.1"/>
</dbReference>
<keyword evidence="5" id="KW-1185">Reference proteome</keyword>
<dbReference type="Gene3D" id="2.60.120.260">
    <property type="entry name" value="Galactose-binding domain-like"/>
    <property type="match status" value="1"/>
</dbReference>
<evidence type="ECO:0000313" key="5">
    <source>
        <dbReference type="Proteomes" id="UP000032534"/>
    </source>
</evidence>
<protein>
    <recommendedName>
        <fullName evidence="3">Carbohydrate esterase 2 N-terminal domain-containing protein</fullName>
    </recommendedName>
</protein>
<feature type="signal peptide" evidence="2">
    <location>
        <begin position="1"/>
        <end position="27"/>
    </location>
</feature>
<evidence type="ECO:0000259" key="3">
    <source>
        <dbReference type="Pfam" id="PF17996"/>
    </source>
</evidence>
<sequence length="279" mass="31377">MKFVKLTLFTMVWMMVLFFSTSHSIYAAATGDVLNKPEEGWSRYEANTPEITYLGGNWFRDNTGPITWTSPWQKSGTSLKFNFKGTKLRLISTTWWSGSSSIDVIIDGVKVDNFSLTGSDVAARKIMYEKLNLPQGEHSVEFVNNTPNYLFIYAIDTDGSLLPFKPVEVAPTPEPSEPTKPSEPSEPSKPSEPSEPSQPSGDRAILVVTMDNGLEKEFDMSKKELASFIQWYDAKDAGRGASFFAIDRHTNNKGPFNSRKDYVIFNKILTFEVNEYSSK</sequence>
<dbReference type="EMBL" id="JTHP01000033">
    <property type="protein sequence ID" value="KJD44571.1"/>
    <property type="molecule type" value="Genomic_DNA"/>
</dbReference>
<evidence type="ECO:0000256" key="1">
    <source>
        <dbReference type="SAM" id="MobiDB-lite"/>
    </source>
</evidence>
<reference evidence="4 5" key="1">
    <citation type="submission" date="2014-11" db="EMBL/GenBank/DDBJ databases">
        <title>Draft Genome Sequences of Paenibacillus polymyxa NRRL B-30509 and Paenibacillus terrae NRRL B-30644, Strains from a Poultry Environment that Produce Tridecaptin A and Paenicidins.</title>
        <authorList>
            <person name="van Belkum M.J."/>
            <person name="Lohans C.T."/>
            <person name="Vederas J.C."/>
        </authorList>
    </citation>
    <scope>NUCLEOTIDE SEQUENCE [LARGE SCALE GENOMIC DNA]</scope>
    <source>
        <strain evidence="4 5">NRRL B-30644</strain>
    </source>
</reference>
<evidence type="ECO:0000256" key="2">
    <source>
        <dbReference type="SAM" id="SignalP"/>
    </source>
</evidence>
<evidence type="ECO:0000313" key="4">
    <source>
        <dbReference type="EMBL" id="KJD44571.1"/>
    </source>
</evidence>
<dbReference type="Pfam" id="PF17996">
    <property type="entry name" value="CE2_N"/>
    <property type="match status" value="1"/>
</dbReference>
<gene>
    <name evidence="4" type="ORF">QD47_16430</name>
</gene>
<dbReference type="AlphaFoldDB" id="A0A0D7WZE7"/>
<dbReference type="PATRIC" id="fig|159743.3.peg.3652"/>
<dbReference type="InterPro" id="IPR040794">
    <property type="entry name" value="CE2_N"/>
</dbReference>
<name>A0A0D7WZE7_9BACL</name>